<dbReference type="NCBIfam" id="NF003547">
    <property type="entry name" value="PRK05205.1-3"/>
    <property type="match status" value="1"/>
</dbReference>
<organism evidence="6 7">
    <name type="scientific">Candidatus Aquicultor secundus</name>
    <dbReference type="NCBI Taxonomy" id="1973895"/>
    <lineage>
        <taxon>Bacteria</taxon>
        <taxon>Bacillati</taxon>
        <taxon>Actinomycetota</taxon>
        <taxon>Candidatus Aquicultoria</taxon>
        <taxon>Candidatus Aquicultorales</taxon>
        <taxon>Candidatus Aquicultoraceae</taxon>
        <taxon>Candidatus Aquicultor</taxon>
    </lineage>
</organism>
<comment type="function">
    <text evidence="4">Regulates the transcription of the pyrimidine nucleotide (pyr) operon in response to exogenous pyrimidines.</text>
</comment>
<comment type="caution">
    <text evidence="6">The sequence shown here is derived from an EMBL/GenBank/DDBJ whole genome shotgun (WGS) entry which is preliminary data.</text>
</comment>
<dbReference type="GO" id="GO:0004845">
    <property type="term" value="F:uracil phosphoribosyltransferase activity"/>
    <property type="evidence" value="ECO:0007669"/>
    <property type="project" value="UniProtKB-UniRule"/>
</dbReference>
<dbReference type="RefSeq" id="WP_286678476.1">
    <property type="nucleotide sequence ID" value="NZ_MNXI01000085.1"/>
</dbReference>
<dbReference type="EC" id="2.4.2.9" evidence="4"/>
<keyword evidence="2 4" id="KW-0805">Transcription regulation</keyword>
<comment type="catalytic activity">
    <reaction evidence="4">
        <text>UMP + diphosphate = 5-phospho-alpha-D-ribose 1-diphosphate + uracil</text>
        <dbReference type="Rhea" id="RHEA:13017"/>
        <dbReference type="ChEBI" id="CHEBI:17568"/>
        <dbReference type="ChEBI" id="CHEBI:33019"/>
        <dbReference type="ChEBI" id="CHEBI:57865"/>
        <dbReference type="ChEBI" id="CHEBI:58017"/>
        <dbReference type="EC" id="2.4.2.9"/>
    </reaction>
</comment>
<dbReference type="Pfam" id="PF00156">
    <property type="entry name" value="Pribosyltran"/>
    <property type="match status" value="1"/>
</dbReference>
<evidence type="ECO:0000313" key="6">
    <source>
        <dbReference type="EMBL" id="PIZ35256.1"/>
    </source>
</evidence>
<keyword evidence="4 6" id="KW-0808">Transferase</keyword>
<evidence type="ECO:0000259" key="5">
    <source>
        <dbReference type="Pfam" id="PF00156"/>
    </source>
</evidence>
<sequence length="187" mass="20915">MSFREKAKVMDSETMGRAITRIAHEILETNRGADNLAIVGIRNRGIFFARRLAEKIKAIENAELPVGSLDVTFYRDDVKTHSSPKIYKTEIPFDVTDKTIILVDDVLFTGRTTRASLDAIMDYGRPAAIQLAVIIDRGHRELPIRADYVGKNIPTSRKERVKVNVSEIDGEDSVIISEENGDEARGN</sequence>
<dbReference type="CDD" id="cd06223">
    <property type="entry name" value="PRTases_typeI"/>
    <property type="match status" value="1"/>
</dbReference>
<evidence type="ECO:0000256" key="2">
    <source>
        <dbReference type="ARBA" id="ARBA00023015"/>
    </source>
</evidence>
<dbReference type="InterPro" id="IPR050137">
    <property type="entry name" value="PyrR_bifunctional"/>
</dbReference>
<dbReference type="Gene3D" id="3.40.50.2020">
    <property type="match status" value="1"/>
</dbReference>
<reference evidence="7" key="1">
    <citation type="submission" date="2017-09" db="EMBL/GenBank/DDBJ databases">
        <title>Depth-based differentiation of microbial function through sediment-hosted aquifers and enrichment of novel symbionts in the deep terrestrial subsurface.</title>
        <authorList>
            <person name="Probst A.J."/>
            <person name="Ladd B."/>
            <person name="Jarett J.K."/>
            <person name="Geller-Mcgrath D.E."/>
            <person name="Sieber C.M.K."/>
            <person name="Emerson J.B."/>
            <person name="Anantharaman K."/>
            <person name="Thomas B.C."/>
            <person name="Malmstrom R."/>
            <person name="Stieglmeier M."/>
            <person name="Klingl A."/>
            <person name="Woyke T."/>
            <person name="Ryan C.M."/>
            <person name="Banfield J.F."/>
        </authorList>
    </citation>
    <scope>NUCLEOTIDE SEQUENCE [LARGE SCALE GENOMIC DNA]</scope>
</reference>
<dbReference type="AlphaFoldDB" id="A0A2M7T5B4"/>
<evidence type="ECO:0000256" key="1">
    <source>
        <dbReference type="ARBA" id="ARBA00005565"/>
    </source>
</evidence>
<evidence type="ECO:0000256" key="3">
    <source>
        <dbReference type="ARBA" id="ARBA00023163"/>
    </source>
</evidence>
<comment type="similarity">
    <text evidence="1 4">Belongs to the purine/pyrimidine phosphoribosyltransferase family. PyrR subfamily.</text>
</comment>
<dbReference type="NCBIfam" id="NF003549">
    <property type="entry name" value="PRK05205.1-5"/>
    <property type="match status" value="1"/>
</dbReference>
<dbReference type="GO" id="GO:0006355">
    <property type="term" value="P:regulation of DNA-templated transcription"/>
    <property type="evidence" value="ECO:0007669"/>
    <property type="project" value="UniProtKB-UniRule"/>
</dbReference>
<keyword evidence="3 4" id="KW-0804">Transcription</keyword>
<evidence type="ECO:0000313" key="7">
    <source>
        <dbReference type="Proteomes" id="UP000230956"/>
    </source>
</evidence>
<evidence type="ECO:0000256" key="4">
    <source>
        <dbReference type="HAMAP-Rule" id="MF_01219"/>
    </source>
</evidence>
<dbReference type="HAMAP" id="MF_01219">
    <property type="entry name" value="PyrR"/>
    <property type="match status" value="1"/>
</dbReference>
<dbReference type="InterPro" id="IPR029057">
    <property type="entry name" value="PRTase-like"/>
</dbReference>
<dbReference type="PANTHER" id="PTHR11608:SF0">
    <property type="entry name" value="BIFUNCTIONAL PROTEIN PYRR"/>
    <property type="match status" value="1"/>
</dbReference>
<dbReference type="Proteomes" id="UP000230956">
    <property type="component" value="Unassembled WGS sequence"/>
</dbReference>
<dbReference type="EMBL" id="PFNG01000249">
    <property type="protein sequence ID" value="PIZ35256.1"/>
    <property type="molecule type" value="Genomic_DNA"/>
</dbReference>
<dbReference type="SUPFAM" id="SSF53271">
    <property type="entry name" value="PRTase-like"/>
    <property type="match status" value="1"/>
</dbReference>
<dbReference type="InterPro" id="IPR000836">
    <property type="entry name" value="PRTase_dom"/>
</dbReference>
<gene>
    <name evidence="4" type="primary">pyrR</name>
    <name evidence="6" type="ORF">COY37_10755</name>
</gene>
<dbReference type="InterPro" id="IPR023050">
    <property type="entry name" value="PyrR"/>
</dbReference>
<dbReference type="NCBIfam" id="NF003545">
    <property type="entry name" value="PRK05205.1-1"/>
    <property type="match status" value="1"/>
</dbReference>
<protein>
    <recommendedName>
        <fullName evidence="4">Bifunctional protein PyrR</fullName>
    </recommendedName>
    <domain>
        <recommendedName>
            <fullName evidence="4">Pyrimidine operon regulatory protein</fullName>
        </recommendedName>
    </domain>
    <domain>
        <recommendedName>
            <fullName evidence="4">Uracil phosphoribosyltransferase</fullName>
            <shortName evidence="4">UPRTase</shortName>
            <ecNumber evidence="4">2.4.2.9</ecNumber>
        </recommendedName>
    </domain>
</protein>
<feature type="domain" description="Phosphoribosyltransferase" evidence="5">
    <location>
        <begin position="11"/>
        <end position="154"/>
    </location>
</feature>
<dbReference type="NCBIfam" id="NF003548">
    <property type="entry name" value="PRK05205.1-4"/>
    <property type="match status" value="1"/>
</dbReference>
<comment type="function">
    <text evidence="4">Also displays a weak uracil phosphoribosyltransferase activity which is not physiologically significant.</text>
</comment>
<keyword evidence="4 6" id="KW-0328">Glycosyltransferase</keyword>
<dbReference type="PANTHER" id="PTHR11608">
    <property type="entry name" value="BIFUNCTIONAL PROTEIN PYRR"/>
    <property type="match status" value="1"/>
</dbReference>
<dbReference type="FunFam" id="3.40.50.2020:FF:000020">
    <property type="entry name" value="Bifunctional protein PyrR"/>
    <property type="match status" value="1"/>
</dbReference>
<feature type="short sequence motif" description="PRPP-binding" evidence="4">
    <location>
        <begin position="100"/>
        <end position="112"/>
    </location>
</feature>
<proteinExistence type="inferred from homology"/>
<accession>A0A2M7T5B4</accession>
<name>A0A2M7T5B4_9ACTN</name>